<evidence type="ECO:0000313" key="4">
    <source>
        <dbReference type="Proteomes" id="UP000276776"/>
    </source>
</evidence>
<dbReference type="GO" id="GO:0047223">
    <property type="term" value="F:beta-1,3-galactosyl-O-glycosyl-glycoprotein beta-1,3-N-acetylglucosaminyltransferase activity"/>
    <property type="evidence" value="ECO:0007669"/>
    <property type="project" value="TreeGrafter"/>
</dbReference>
<dbReference type="STRING" id="103827.A0A0N5CQH7"/>
<protein>
    <submittedName>
        <fullName evidence="5">ILEI domain-containing protein</fullName>
    </submittedName>
</protein>
<dbReference type="AlphaFoldDB" id="A0A0N5CQH7"/>
<dbReference type="EMBL" id="UYYF01000517">
    <property type="protein sequence ID" value="VDM98454.1"/>
    <property type="molecule type" value="Genomic_DNA"/>
</dbReference>
<evidence type="ECO:0000313" key="5">
    <source>
        <dbReference type="WBParaSite" id="TCLT_0000247701-mRNA-1"/>
    </source>
</evidence>
<dbReference type="Gene3D" id="3.90.550.10">
    <property type="entry name" value="Spore Coat Polysaccharide Biosynthesis Protein SpsA, Chain A"/>
    <property type="match status" value="1"/>
</dbReference>
<feature type="transmembrane region" description="Helical" evidence="1">
    <location>
        <begin position="6"/>
        <end position="24"/>
    </location>
</feature>
<dbReference type="GO" id="GO:0000139">
    <property type="term" value="C:Golgi membrane"/>
    <property type="evidence" value="ECO:0007669"/>
    <property type="project" value="TreeGrafter"/>
</dbReference>
<keyword evidence="1" id="KW-0472">Membrane</keyword>
<evidence type="ECO:0000313" key="3">
    <source>
        <dbReference type="EMBL" id="VDM98454.1"/>
    </source>
</evidence>
<dbReference type="GO" id="GO:0016266">
    <property type="term" value="P:protein O-linked glycosylation via N-acetyl-galactosamine"/>
    <property type="evidence" value="ECO:0007669"/>
    <property type="project" value="TreeGrafter"/>
</dbReference>
<keyword evidence="1" id="KW-1133">Transmembrane helix</keyword>
<dbReference type="InterPro" id="IPR029044">
    <property type="entry name" value="Nucleotide-diphossugar_trans"/>
</dbReference>
<dbReference type="PANTHER" id="PTHR46396">
    <property type="entry name" value="PROTEIN O-LINKED-MANNOSE BETA-1,2-N-ACETYLGLUCOSAMINYLTRANSFERASE 1"/>
    <property type="match status" value="1"/>
</dbReference>
<dbReference type="WBParaSite" id="TCLT_0000247701-mRNA-1">
    <property type="protein sequence ID" value="TCLT_0000247701-mRNA-1"/>
    <property type="gene ID" value="TCLT_0000247701"/>
</dbReference>
<dbReference type="Proteomes" id="UP000276776">
    <property type="component" value="Unassembled WGS sequence"/>
</dbReference>
<sequence length="734" mass="82711">MLRLYWLKRLPLIVIVLTLLIVLIREINHSQYNTDFATHERDHGDSQFISSIDSECFQNVLCPEGGKTILLRAESRIGAPLACFNNKRLFDNSKLVKGFNIAVLNYETGDVSGIHYLKIQEDDSSVSKLLTHLRNEDVIVGTSYGDVAANILVTYNFDFAFKFRISSKTRKIMLSFGLSLMQYKTLTSIVFVGRLNQSAAFEKVITFKGKLANATVNISEPQDNSKQIAAKLSPPKSQELEIMLGSEWVNCGYSKNCSQVSDEIVMFFYSGIRNSGSPQICINGRFIIDRNLNSAGRGLNLVVIDPKTHQVVRTGNYDTYLQGMDCFNIDLLWLSDMAKHIFYELGSSLIYHLKFRASWYFIGQKGIGGYTPFEDLNLAPGNDWAKPVQVTVCVPSVLDGLKTTDNHFSKTQNMLRRHFCSRYNGYGEFCDESRLDLPLTPRKNHTQMSATDPVYSVPILLAGGLNMNNIRLCLESIFYQGGVNLEHVVVAFDSFYNEISDLSAVFHVRALPINNVASYQDFVLKAIDRVLMLFPSALCIIVIEEDIVLLPGFLYFVAQLLPQFLRDDTANFILTFNENGLGRRSLYASSAYRVENVIPTGAYVVKKLFYSEYVANPECCKGMEFNWGISYLADVSRVKPVNVFDISSFAEYANTSEEQLPGYADFLNGDEKVDNANRLDEGKYDIDLKAVITTGHKFHVKETFDCNDNEFVARSKDYSNHKTSFSVAVNASRS</sequence>
<reference evidence="3 4" key="2">
    <citation type="submission" date="2018-11" db="EMBL/GenBank/DDBJ databases">
        <authorList>
            <consortium name="Pathogen Informatics"/>
        </authorList>
    </citation>
    <scope>NUCLEOTIDE SEQUENCE [LARGE SCALE GENOMIC DNA]</scope>
</reference>
<reference evidence="5" key="1">
    <citation type="submission" date="2017-02" db="UniProtKB">
        <authorList>
            <consortium name="WormBaseParasite"/>
        </authorList>
    </citation>
    <scope>IDENTIFICATION</scope>
</reference>
<proteinExistence type="predicted"/>
<keyword evidence="1" id="KW-0812">Transmembrane</keyword>
<dbReference type="InterPro" id="IPR039477">
    <property type="entry name" value="ILEI/PANDER_dom"/>
</dbReference>
<dbReference type="Pfam" id="PF15711">
    <property type="entry name" value="ILEI"/>
    <property type="match status" value="2"/>
</dbReference>
<evidence type="ECO:0000259" key="2">
    <source>
        <dbReference type="Pfam" id="PF15711"/>
    </source>
</evidence>
<dbReference type="InterPro" id="IPR052463">
    <property type="entry name" value="O-linked_mannose_GnT"/>
</dbReference>
<accession>A0A0N5CQH7</accession>
<dbReference type="OrthoDB" id="440755at2759"/>
<feature type="domain" description="ILEI/PANDER" evidence="2">
    <location>
        <begin position="98"/>
        <end position="194"/>
    </location>
</feature>
<gene>
    <name evidence="3" type="ORF">TCLT_LOCUS2478</name>
</gene>
<name>A0A0N5CQH7_THECL</name>
<dbReference type="OMA" id="HHIDEHI"/>
<dbReference type="PANTHER" id="PTHR46396:SF2">
    <property type="entry name" value="ILEI_PANDER DOMAIN-CONTAINING PROTEIN"/>
    <property type="match status" value="1"/>
</dbReference>
<keyword evidence="4" id="KW-1185">Reference proteome</keyword>
<feature type="domain" description="ILEI/PANDER" evidence="2">
    <location>
        <begin position="334"/>
        <end position="366"/>
    </location>
</feature>
<organism evidence="5">
    <name type="scientific">Thelazia callipaeda</name>
    <name type="common">Oriental eyeworm</name>
    <name type="synonym">Parasitic nematode</name>
    <dbReference type="NCBI Taxonomy" id="103827"/>
    <lineage>
        <taxon>Eukaryota</taxon>
        <taxon>Metazoa</taxon>
        <taxon>Ecdysozoa</taxon>
        <taxon>Nematoda</taxon>
        <taxon>Chromadorea</taxon>
        <taxon>Rhabditida</taxon>
        <taxon>Spirurina</taxon>
        <taxon>Spiruromorpha</taxon>
        <taxon>Thelazioidea</taxon>
        <taxon>Thelaziidae</taxon>
        <taxon>Thelazia</taxon>
    </lineage>
</organism>
<evidence type="ECO:0000256" key="1">
    <source>
        <dbReference type="SAM" id="Phobius"/>
    </source>
</evidence>